<evidence type="ECO:0000313" key="1">
    <source>
        <dbReference type="EMBL" id="MBA4452137.1"/>
    </source>
</evidence>
<organism evidence="1 2">
    <name type="scientific">Candidatus Nitrosomaritimum aestuariumsis</name>
    <dbReference type="NCBI Taxonomy" id="3342354"/>
    <lineage>
        <taxon>Archaea</taxon>
        <taxon>Nitrososphaerota</taxon>
        <taxon>Nitrososphaeria</taxon>
        <taxon>Nitrosopumilales</taxon>
        <taxon>Nitrosopumilaceae</taxon>
        <taxon>Candidatus Nitrosomaritimum</taxon>
    </lineage>
</organism>
<name>A0AC60VXJ3_9ARCH</name>
<gene>
    <name evidence="1" type="ORF">H2B03_03035</name>
</gene>
<dbReference type="EMBL" id="JACEMZ010000011">
    <property type="protein sequence ID" value="MBA4452137.1"/>
    <property type="molecule type" value="Genomic_DNA"/>
</dbReference>
<protein>
    <submittedName>
        <fullName evidence="1">Uncharacterized protein</fullName>
    </submittedName>
</protein>
<evidence type="ECO:0000313" key="2">
    <source>
        <dbReference type="Proteomes" id="UP000559653"/>
    </source>
</evidence>
<accession>A0AC60VXJ3</accession>
<sequence>MVKTTVGVYCEKGIYSTVLTDSGTIQTKQVEKHEGRLRHFKFIKYLKSIDFDLCVIVQNEESVPIINYLRREGKRPYLTIEFSPIPEQTNYRENPDLPTIVRKLDYKRKTDGMEFSSDQKELQDHILQLGDGSEAIHMRTLDGFSLAFMSAAHGIFSLE</sequence>
<comment type="caution">
    <text evidence="1">The sequence shown here is derived from an EMBL/GenBank/DDBJ whole genome shotgun (WGS) entry which is preliminary data.</text>
</comment>
<dbReference type="Proteomes" id="UP000559653">
    <property type="component" value="Unassembled WGS sequence"/>
</dbReference>
<reference evidence="1 2" key="1">
    <citation type="journal article" date="2020" name="Appl. Environ. Microbiol.">
        <title>Genomic Characteristics of a Novel Species of Ammonia-Oxidizing Archaea from the Jiulong River Estuary.</title>
        <authorList>
            <person name="Zou D."/>
            <person name="Wan R."/>
            <person name="Han L."/>
            <person name="Xu M.N."/>
            <person name="Liu Y."/>
            <person name="Liu H."/>
            <person name="Kao S.J."/>
            <person name="Li M."/>
        </authorList>
    </citation>
    <scope>NUCLEOTIDE SEQUENCE [LARGE SCALE GENOMIC DNA]</scope>
    <source>
        <strain evidence="1">W1bin1</strain>
    </source>
</reference>
<proteinExistence type="predicted"/>